<feature type="domain" description="Tetrapyrrole methylase" evidence="8">
    <location>
        <begin position="4"/>
        <end position="207"/>
    </location>
</feature>
<organism evidence="9 10">
    <name type="scientific">Blautia ammoniilytica</name>
    <dbReference type="NCBI Taxonomy" id="2981782"/>
    <lineage>
        <taxon>Bacteria</taxon>
        <taxon>Bacillati</taxon>
        <taxon>Bacillota</taxon>
        <taxon>Clostridia</taxon>
        <taxon>Lachnospirales</taxon>
        <taxon>Lachnospiraceae</taxon>
        <taxon>Blautia</taxon>
    </lineage>
</organism>
<gene>
    <name evidence="9" type="primary">cobI</name>
    <name evidence="9" type="ORF">OCV61_09465</name>
</gene>
<keyword evidence="6" id="KW-0949">S-adenosyl-L-methionine</keyword>
<dbReference type="PANTHER" id="PTHR43467">
    <property type="entry name" value="COBALT-PRECORRIN-2 C(20)-METHYLTRANSFERASE"/>
    <property type="match status" value="1"/>
</dbReference>
<keyword evidence="5 9" id="KW-0808">Transferase</keyword>
<evidence type="ECO:0000313" key="9">
    <source>
        <dbReference type="EMBL" id="MCU6765638.1"/>
    </source>
</evidence>
<dbReference type="RefSeq" id="WP_158421600.1">
    <property type="nucleotide sequence ID" value="NZ_JAOQJL010000016.1"/>
</dbReference>
<sequence>MTGKLYGVGVGPGDPELLTLKALRIIKEADVVAVPGEIPEQSIAYRIVYGAWEGIREKELLAVPMPMTKDKKQLKENHEKGAQLLGRLLEQGKKVAFLTLGDPTVYSTYLYVHRILTDRGYDTQIISGIPSFCAVSARLNTGLVETSQQLHVLPASYQIREGLKLPGTKVLMKAGHKMKEVRQQIQKLGEEAVMIRNCGMEDEQIFDSVEKIPDDPGYYSLIIVKDKANI</sequence>
<evidence type="ECO:0000256" key="7">
    <source>
        <dbReference type="PIRNR" id="PIRNR036427"/>
    </source>
</evidence>
<comment type="caution">
    <text evidence="9">The sequence shown here is derived from an EMBL/GenBank/DDBJ whole genome shotgun (WGS) entry which is preliminary data.</text>
</comment>
<dbReference type="EMBL" id="JAOQJL010000016">
    <property type="protein sequence ID" value="MCU6765638.1"/>
    <property type="molecule type" value="Genomic_DNA"/>
</dbReference>
<keyword evidence="10" id="KW-1185">Reference proteome</keyword>
<dbReference type="NCBIfam" id="TIGR01467">
    <property type="entry name" value="cobI_cbiL"/>
    <property type="match status" value="1"/>
</dbReference>
<dbReference type="PANTHER" id="PTHR43467:SF2">
    <property type="entry name" value="COBALT-PRECORRIN-2 C(20)-METHYLTRANSFERASE"/>
    <property type="match status" value="1"/>
</dbReference>
<evidence type="ECO:0000313" key="10">
    <source>
        <dbReference type="Proteomes" id="UP001652409"/>
    </source>
</evidence>
<proteinExistence type="inferred from homology"/>
<evidence type="ECO:0000256" key="5">
    <source>
        <dbReference type="ARBA" id="ARBA00022679"/>
    </source>
</evidence>
<dbReference type="InterPro" id="IPR014776">
    <property type="entry name" value="4pyrrole_Mease_sub2"/>
</dbReference>
<dbReference type="PIRSF" id="PIRSF036427">
    <property type="entry name" value="Precrrn-2_mtase"/>
    <property type="match status" value="1"/>
</dbReference>
<dbReference type="InterPro" id="IPR012382">
    <property type="entry name" value="CobI/CbiL"/>
</dbReference>
<dbReference type="Proteomes" id="UP001652409">
    <property type="component" value="Unassembled WGS sequence"/>
</dbReference>
<dbReference type="Gene3D" id="3.40.1010.10">
    <property type="entry name" value="Cobalt-precorrin-4 Transmethylase, Domain 1"/>
    <property type="match status" value="1"/>
</dbReference>
<keyword evidence="3" id="KW-0169">Cobalamin biosynthesis</keyword>
<evidence type="ECO:0000259" key="8">
    <source>
        <dbReference type="Pfam" id="PF00590"/>
    </source>
</evidence>
<dbReference type="SUPFAM" id="SSF53790">
    <property type="entry name" value="Tetrapyrrole methylase"/>
    <property type="match status" value="1"/>
</dbReference>
<comment type="similarity">
    <text evidence="2 7">Belongs to the precorrin methyltransferase family.</text>
</comment>
<evidence type="ECO:0000256" key="2">
    <source>
        <dbReference type="ARBA" id="ARBA00005879"/>
    </source>
</evidence>
<reference evidence="9 10" key="1">
    <citation type="journal article" date="2021" name="ISME Commun">
        <title>Automated analysis of genomic sequences facilitates high-throughput and comprehensive description of bacteria.</title>
        <authorList>
            <person name="Hitch T.C.A."/>
        </authorList>
    </citation>
    <scope>NUCLEOTIDE SEQUENCE [LARGE SCALE GENOMIC DNA]</scope>
    <source>
        <strain evidence="9 10">Sanger_23</strain>
    </source>
</reference>
<evidence type="ECO:0000256" key="3">
    <source>
        <dbReference type="ARBA" id="ARBA00022573"/>
    </source>
</evidence>
<evidence type="ECO:0000256" key="6">
    <source>
        <dbReference type="ARBA" id="ARBA00022691"/>
    </source>
</evidence>
<dbReference type="Gene3D" id="3.30.950.10">
    <property type="entry name" value="Methyltransferase, Cobalt-precorrin-4 Transmethylase, Domain 2"/>
    <property type="match status" value="1"/>
</dbReference>
<name>A0ABT2TTT3_9FIRM</name>
<keyword evidence="4 9" id="KW-0489">Methyltransferase</keyword>
<dbReference type="InterPro" id="IPR014777">
    <property type="entry name" value="4pyrrole_Mease_sub1"/>
</dbReference>
<accession>A0ABT2TTT3</accession>
<dbReference type="CDD" id="cd11645">
    <property type="entry name" value="Precorrin_2_C20_MT"/>
    <property type="match status" value="1"/>
</dbReference>
<dbReference type="InterPro" id="IPR006364">
    <property type="entry name" value="CobI/CbiL/CobIJ_dom"/>
</dbReference>
<evidence type="ECO:0000256" key="4">
    <source>
        <dbReference type="ARBA" id="ARBA00022603"/>
    </source>
</evidence>
<dbReference type="GO" id="GO:0032259">
    <property type="term" value="P:methylation"/>
    <property type="evidence" value="ECO:0007669"/>
    <property type="project" value="UniProtKB-KW"/>
</dbReference>
<dbReference type="Pfam" id="PF00590">
    <property type="entry name" value="TP_methylase"/>
    <property type="match status" value="1"/>
</dbReference>
<dbReference type="InterPro" id="IPR000878">
    <property type="entry name" value="4pyrrol_Mease"/>
</dbReference>
<dbReference type="InterPro" id="IPR035996">
    <property type="entry name" value="4pyrrol_Methylase_sf"/>
</dbReference>
<dbReference type="EC" id="2.1.1.130" evidence="9"/>
<evidence type="ECO:0000256" key="1">
    <source>
        <dbReference type="ARBA" id="ARBA00004953"/>
    </source>
</evidence>
<dbReference type="GO" id="GO:0030788">
    <property type="term" value="F:precorrin-2 C20-methyltransferase activity"/>
    <property type="evidence" value="ECO:0007669"/>
    <property type="project" value="UniProtKB-EC"/>
</dbReference>
<comment type="pathway">
    <text evidence="1">Cofactor biosynthesis; adenosylcobalamin biosynthesis.</text>
</comment>
<protein>
    <submittedName>
        <fullName evidence="9">Precorrin-2 C(20)-methyltransferase</fullName>
        <ecNumber evidence="9">2.1.1.130</ecNumber>
    </submittedName>
</protein>